<dbReference type="GeneID" id="78373334"/>
<gene>
    <name evidence="3" type="ORF">FEAC_22830</name>
</gene>
<feature type="transmembrane region" description="Helical" evidence="1">
    <location>
        <begin position="20"/>
        <end position="44"/>
    </location>
</feature>
<dbReference type="Pfam" id="PF13400">
    <property type="entry name" value="Tad"/>
    <property type="match status" value="1"/>
</dbReference>
<feature type="domain" description="Putative Flp pilus-assembly TadG-like N-terminal" evidence="2">
    <location>
        <begin position="15"/>
        <end position="57"/>
    </location>
</feature>
<keyword evidence="1" id="KW-0472">Membrane</keyword>
<sequence>MQLPSRATRANTESGSALILLPLIAMVVVILTTLAINAASLYLAQHQLTQVAEACAIQGTRALDPSSYYSRGVLTLSPSTARQDVTSCVYNETSTNTSILVSYPAPLSLTVRLTQPQRAPLLAIMHIDQGIITASATASAVPSTPIAPARA</sequence>
<evidence type="ECO:0000313" key="3">
    <source>
        <dbReference type="EMBL" id="KJE75986.1"/>
    </source>
</evidence>
<proteinExistence type="predicted"/>
<evidence type="ECO:0000313" key="4">
    <source>
        <dbReference type="Proteomes" id="UP000032336"/>
    </source>
</evidence>
<dbReference type="Proteomes" id="UP000032336">
    <property type="component" value="Unassembled WGS sequence"/>
</dbReference>
<reference evidence="3 4" key="1">
    <citation type="submission" date="2015-01" db="EMBL/GenBank/DDBJ databases">
        <title>Draft genome of the acidophilic iron oxidizer Ferrimicrobium acidiphilum strain T23.</title>
        <authorList>
            <person name="Poehlein A."/>
            <person name="Eisen S."/>
            <person name="Schloemann M."/>
            <person name="Johnson B.D."/>
            <person name="Daniel R."/>
            <person name="Muehling M."/>
        </authorList>
    </citation>
    <scope>NUCLEOTIDE SEQUENCE [LARGE SCALE GENOMIC DNA]</scope>
    <source>
        <strain evidence="3 4">T23</strain>
    </source>
</reference>
<keyword evidence="1" id="KW-1133">Transmembrane helix</keyword>
<evidence type="ECO:0000259" key="2">
    <source>
        <dbReference type="Pfam" id="PF13400"/>
    </source>
</evidence>
<evidence type="ECO:0000256" key="1">
    <source>
        <dbReference type="SAM" id="Phobius"/>
    </source>
</evidence>
<dbReference type="STRING" id="1121877.FEAC_22830"/>
<name>A0A0D8FS80_9ACTN</name>
<dbReference type="EMBL" id="JXUW01000024">
    <property type="protein sequence ID" value="KJE75986.1"/>
    <property type="molecule type" value="Genomic_DNA"/>
</dbReference>
<protein>
    <recommendedName>
        <fullName evidence="2">Putative Flp pilus-assembly TadG-like N-terminal domain-containing protein</fullName>
    </recommendedName>
</protein>
<dbReference type="InterPro" id="IPR028087">
    <property type="entry name" value="Tad_N"/>
</dbReference>
<organism evidence="3 4">
    <name type="scientific">Ferrimicrobium acidiphilum DSM 19497</name>
    <dbReference type="NCBI Taxonomy" id="1121877"/>
    <lineage>
        <taxon>Bacteria</taxon>
        <taxon>Bacillati</taxon>
        <taxon>Actinomycetota</taxon>
        <taxon>Acidimicrobiia</taxon>
        <taxon>Acidimicrobiales</taxon>
        <taxon>Acidimicrobiaceae</taxon>
        <taxon>Ferrimicrobium</taxon>
    </lineage>
</organism>
<dbReference type="RefSeq" id="WP_035390283.1">
    <property type="nucleotide sequence ID" value="NZ_JQKF01000022.1"/>
</dbReference>
<keyword evidence="4" id="KW-1185">Reference proteome</keyword>
<accession>A0A0D8FS80</accession>
<comment type="caution">
    <text evidence="3">The sequence shown here is derived from an EMBL/GenBank/DDBJ whole genome shotgun (WGS) entry which is preliminary data.</text>
</comment>
<dbReference type="AlphaFoldDB" id="A0A0D8FS80"/>
<keyword evidence="1" id="KW-0812">Transmembrane</keyword>